<dbReference type="RefSeq" id="WP_262396571.1">
    <property type="nucleotide sequence ID" value="NZ_JACRTC010000001.1"/>
</dbReference>
<dbReference type="InterPro" id="IPR015422">
    <property type="entry name" value="PyrdxlP-dep_Trfase_small"/>
</dbReference>
<dbReference type="CDD" id="cd00616">
    <property type="entry name" value="AHBA_syn"/>
    <property type="match status" value="1"/>
</dbReference>
<accession>A0A926E939</accession>
<dbReference type="PANTHER" id="PTHR30244">
    <property type="entry name" value="TRANSAMINASE"/>
    <property type="match status" value="1"/>
</dbReference>
<evidence type="ECO:0000313" key="5">
    <source>
        <dbReference type="Proteomes" id="UP000660861"/>
    </source>
</evidence>
<keyword evidence="4" id="KW-0032">Aminotransferase</keyword>
<dbReference type="InterPro" id="IPR015424">
    <property type="entry name" value="PyrdxlP-dep_Trfase"/>
</dbReference>
<reference evidence="4" key="1">
    <citation type="submission" date="2020-08" db="EMBL/GenBank/DDBJ databases">
        <title>Genome public.</title>
        <authorList>
            <person name="Liu C."/>
            <person name="Sun Q."/>
        </authorList>
    </citation>
    <scope>NUCLEOTIDE SEQUENCE</scope>
    <source>
        <strain evidence="4">NSJ-54</strain>
    </source>
</reference>
<dbReference type="InterPro" id="IPR015421">
    <property type="entry name" value="PyrdxlP-dep_Trfase_major"/>
</dbReference>
<dbReference type="GO" id="GO:0000271">
    <property type="term" value="P:polysaccharide biosynthetic process"/>
    <property type="evidence" value="ECO:0007669"/>
    <property type="project" value="TreeGrafter"/>
</dbReference>
<dbReference type="SUPFAM" id="SSF53383">
    <property type="entry name" value="PLP-dependent transferases"/>
    <property type="match status" value="1"/>
</dbReference>
<dbReference type="PIRSF" id="PIRSF000390">
    <property type="entry name" value="PLP_StrS"/>
    <property type="match status" value="1"/>
</dbReference>
<dbReference type="GO" id="GO:0030170">
    <property type="term" value="F:pyridoxal phosphate binding"/>
    <property type="evidence" value="ECO:0007669"/>
    <property type="project" value="TreeGrafter"/>
</dbReference>
<gene>
    <name evidence="4" type="ORF">H8709_01330</name>
</gene>
<dbReference type="Gene3D" id="3.90.1150.10">
    <property type="entry name" value="Aspartate Aminotransferase, domain 1"/>
    <property type="match status" value="1"/>
</dbReference>
<name>A0A926E939_9FIRM</name>
<dbReference type="GO" id="GO:0008483">
    <property type="term" value="F:transaminase activity"/>
    <property type="evidence" value="ECO:0007669"/>
    <property type="project" value="UniProtKB-KW"/>
</dbReference>
<sequence length="390" mass="43196">MEIRKDFLPYGFPFITEKEVQAVSDVIRSGWWSKGPKTMEFEKKFAEYVGAKHAIALNSCTAALHLALEAKGIGAGDEVITTPMSFTSTSNTILHTGATPVFADIDEDTGLIDPKEIEKKITPRTKAIVPVHYAGQACDLDAIHAIAEKHGLFVSEDAAHAVSTTYKGQRIGGGEQCQAASFSFYATKNLATGEGGMLTTNDDALAEKARVLSLHGMDRNAWNRYQKGGSWHYDVVSPGFKYNMTDIAAALGLCQLELLPEMQATRARYAAIYDEAFAGLDAIVLQSQVPYGENARHLYYIRVQEDKLTIGRDQFIEELGRYNIGTSVHFIPIHLHPYYREHLGTKEGDFPHAEHFYSQIISLPLYPSMTEEDVKYVAMAVGEIAEKYAK</sequence>
<dbReference type="Proteomes" id="UP000660861">
    <property type="component" value="Unassembled WGS sequence"/>
</dbReference>
<dbReference type="InterPro" id="IPR000653">
    <property type="entry name" value="DegT/StrS_aminotransferase"/>
</dbReference>
<dbReference type="EMBL" id="JACRTC010000001">
    <property type="protein sequence ID" value="MBC8569473.1"/>
    <property type="molecule type" value="Genomic_DNA"/>
</dbReference>
<protein>
    <submittedName>
        <fullName evidence="4">DegT/DnrJ/EryC1/StrS family aminotransferase</fullName>
    </submittedName>
</protein>
<dbReference type="PANTHER" id="PTHR30244:SF34">
    <property type="entry name" value="DTDP-4-AMINO-4,6-DIDEOXYGALACTOSE TRANSAMINASE"/>
    <property type="match status" value="1"/>
</dbReference>
<keyword evidence="4" id="KW-0808">Transferase</keyword>
<dbReference type="Gene3D" id="3.40.640.10">
    <property type="entry name" value="Type I PLP-dependent aspartate aminotransferase-like (Major domain)"/>
    <property type="match status" value="1"/>
</dbReference>
<feature type="modified residue" description="N6-(pyridoxal phosphate)lysine" evidence="2">
    <location>
        <position position="188"/>
    </location>
</feature>
<proteinExistence type="inferred from homology"/>
<keyword evidence="2 3" id="KW-0663">Pyridoxal phosphate</keyword>
<comment type="caution">
    <text evidence="4">The sequence shown here is derived from an EMBL/GenBank/DDBJ whole genome shotgun (WGS) entry which is preliminary data.</text>
</comment>
<evidence type="ECO:0000313" key="4">
    <source>
        <dbReference type="EMBL" id="MBC8569473.1"/>
    </source>
</evidence>
<evidence type="ECO:0000256" key="2">
    <source>
        <dbReference type="PIRSR" id="PIRSR000390-2"/>
    </source>
</evidence>
<keyword evidence="5" id="KW-1185">Reference proteome</keyword>
<organism evidence="4 5">
    <name type="scientific">Zongyangia hominis</name>
    <dbReference type="NCBI Taxonomy" id="2763677"/>
    <lineage>
        <taxon>Bacteria</taxon>
        <taxon>Bacillati</taxon>
        <taxon>Bacillota</taxon>
        <taxon>Clostridia</taxon>
        <taxon>Eubacteriales</taxon>
        <taxon>Oscillospiraceae</taxon>
        <taxon>Zongyangia</taxon>
    </lineage>
</organism>
<evidence type="ECO:0000256" key="1">
    <source>
        <dbReference type="PIRSR" id="PIRSR000390-1"/>
    </source>
</evidence>
<evidence type="ECO:0000256" key="3">
    <source>
        <dbReference type="RuleBase" id="RU004508"/>
    </source>
</evidence>
<feature type="active site" description="Proton acceptor" evidence="1">
    <location>
        <position position="188"/>
    </location>
</feature>
<comment type="similarity">
    <text evidence="3">Belongs to the DegT/DnrJ/EryC1 family.</text>
</comment>
<dbReference type="AlphaFoldDB" id="A0A926E939"/>
<dbReference type="Pfam" id="PF01041">
    <property type="entry name" value="DegT_DnrJ_EryC1"/>
    <property type="match status" value="1"/>
</dbReference>